<dbReference type="EMBL" id="GGEC01058280">
    <property type="protein sequence ID" value="MBX38764.1"/>
    <property type="molecule type" value="Transcribed_RNA"/>
</dbReference>
<protein>
    <submittedName>
        <fullName evidence="1">Uncharacterized protein</fullName>
    </submittedName>
</protein>
<accession>A0A2P2N8D8</accession>
<sequence length="10" mass="1248">MIKPIKGFWK</sequence>
<proteinExistence type="predicted"/>
<evidence type="ECO:0000313" key="1">
    <source>
        <dbReference type="EMBL" id="MBX38764.1"/>
    </source>
</evidence>
<reference evidence="1" key="1">
    <citation type="submission" date="2018-02" db="EMBL/GenBank/DDBJ databases">
        <title>Rhizophora mucronata_Transcriptome.</title>
        <authorList>
            <person name="Meera S.P."/>
            <person name="Sreeshan A."/>
            <person name="Augustine A."/>
        </authorList>
    </citation>
    <scope>NUCLEOTIDE SEQUENCE</scope>
    <source>
        <tissue evidence="1">Leaf</tissue>
    </source>
</reference>
<organism evidence="1">
    <name type="scientific">Rhizophora mucronata</name>
    <name type="common">Asiatic mangrove</name>
    <dbReference type="NCBI Taxonomy" id="61149"/>
    <lineage>
        <taxon>Eukaryota</taxon>
        <taxon>Viridiplantae</taxon>
        <taxon>Streptophyta</taxon>
        <taxon>Embryophyta</taxon>
        <taxon>Tracheophyta</taxon>
        <taxon>Spermatophyta</taxon>
        <taxon>Magnoliopsida</taxon>
        <taxon>eudicotyledons</taxon>
        <taxon>Gunneridae</taxon>
        <taxon>Pentapetalae</taxon>
        <taxon>rosids</taxon>
        <taxon>fabids</taxon>
        <taxon>Malpighiales</taxon>
        <taxon>Rhizophoraceae</taxon>
        <taxon>Rhizophora</taxon>
    </lineage>
</organism>
<name>A0A2P2N8D8_RHIMU</name>